<dbReference type="InterPro" id="IPR018531">
    <property type="entry name" value="DUF1993"/>
</dbReference>
<dbReference type="OrthoDB" id="338237at2"/>
<comment type="caution">
    <text evidence="1">The sequence shown here is derived from an EMBL/GenBank/DDBJ whole genome shotgun (WGS) entry which is preliminary data.</text>
</comment>
<dbReference type="AlphaFoldDB" id="A0A0R3MZM7"/>
<dbReference type="SUPFAM" id="SSF109854">
    <property type="entry name" value="DinB/YfiT-like putative metalloenzymes"/>
    <property type="match status" value="1"/>
</dbReference>
<dbReference type="EMBL" id="LLYB01000055">
    <property type="protein sequence ID" value="KRR25524.1"/>
    <property type="molecule type" value="Genomic_DNA"/>
</dbReference>
<protein>
    <recommendedName>
        <fullName evidence="3">DUF1993 domain-containing protein</fullName>
    </recommendedName>
</protein>
<dbReference type="RefSeq" id="WP_057857711.1">
    <property type="nucleotide sequence ID" value="NZ_LLYB01000055.1"/>
</dbReference>
<name>A0A0R3MZM7_9BRAD</name>
<sequence>MSDSVLKRTTEIFTTRLQVLAGLLDTAETQWLEKAESPEALLAARLADDMFPFPHQIVFTCNQPNQFAAWCSDAAAPETDPATLDFAGLKRHVQDTIAYVAERTAGIDDRVLDRDKRIDLPGGRFISFTGHLYVDEWLLPNFYFHLVTAYDILRQQGVRIGKANYMAHLAGRVRTAEAE</sequence>
<dbReference type="InterPro" id="IPR034660">
    <property type="entry name" value="DinB/YfiT-like"/>
</dbReference>
<dbReference type="Pfam" id="PF09351">
    <property type="entry name" value="DUF1993"/>
    <property type="match status" value="1"/>
</dbReference>
<dbReference type="PANTHER" id="PTHR36922:SF1">
    <property type="entry name" value="DUF1993 DOMAIN-CONTAINING PROTEIN"/>
    <property type="match status" value="1"/>
</dbReference>
<organism evidence="1 2">
    <name type="scientific">Bradyrhizobium lablabi</name>
    <dbReference type="NCBI Taxonomy" id="722472"/>
    <lineage>
        <taxon>Bacteria</taxon>
        <taxon>Pseudomonadati</taxon>
        <taxon>Pseudomonadota</taxon>
        <taxon>Alphaproteobacteria</taxon>
        <taxon>Hyphomicrobiales</taxon>
        <taxon>Nitrobacteraceae</taxon>
        <taxon>Bradyrhizobium</taxon>
    </lineage>
</organism>
<evidence type="ECO:0000313" key="1">
    <source>
        <dbReference type="EMBL" id="KRR25524.1"/>
    </source>
</evidence>
<gene>
    <name evidence="1" type="ORF">CQ14_17780</name>
</gene>
<reference evidence="1 2" key="1">
    <citation type="submission" date="2014-03" db="EMBL/GenBank/DDBJ databases">
        <title>Bradyrhizobium valentinum sp. nov., isolated from effective nodules of Lupinus mariae-josephae, a lupine endemic of basic-lime soils in Eastern Spain.</title>
        <authorList>
            <person name="Duran D."/>
            <person name="Rey L."/>
            <person name="Navarro A."/>
            <person name="Busquets A."/>
            <person name="Imperial J."/>
            <person name="Ruiz-Argueso T."/>
        </authorList>
    </citation>
    <scope>NUCLEOTIDE SEQUENCE [LARGE SCALE GENOMIC DNA]</scope>
    <source>
        <strain evidence="1 2">CCBAU 23086</strain>
    </source>
</reference>
<dbReference type="PANTHER" id="PTHR36922">
    <property type="entry name" value="BLL2446 PROTEIN"/>
    <property type="match status" value="1"/>
</dbReference>
<evidence type="ECO:0008006" key="3">
    <source>
        <dbReference type="Google" id="ProtNLM"/>
    </source>
</evidence>
<dbReference type="Proteomes" id="UP000051660">
    <property type="component" value="Unassembled WGS sequence"/>
</dbReference>
<dbReference type="Gene3D" id="1.20.120.450">
    <property type="entry name" value="dinb family like domain"/>
    <property type="match status" value="1"/>
</dbReference>
<evidence type="ECO:0000313" key="2">
    <source>
        <dbReference type="Proteomes" id="UP000051660"/>
    </source>
</evidence>
<accession>A0A0R3MZM7</accession>
<proteinExistence type="predicted"/>